<dbReference type="PANTHER" id="PTHR30087">
    <property type="entry name" value="INNER MEMBRANE PROTEIN"/>
    <property type="match status" value="1"/>
</dbReference>
<dbReference type="Proteomes" id="UP000625210">
    <property type="component" value="Unassembled WGS sequence"/>
</dbReference>
<dbReference type="PANTHER" id="PTHR30087:SF0">
    <property type="entry name" value="INNER MEMBRANE PROTEIN"/>
    <property type="match status" value="1"/>
</dbReference>
<dbReference type="EMBL" id="BMHQ01000002">
    <property type="protein sequence ID" value="GGE07430.1"/>
    <property type="molecule type" value="Genomic_DNA"/>
</dbReference>
<organism evidence="2 3">
    <name type="scientific">Marinithermofilum abyssi</name>
    <dbReference type="NCBI Taxonomy" id="1571185"/>
    <lineage>
        <taxon>Bacteria</taxon>
        <taxon>Bacillati</taxon>
        <taxon>Bacillota</taxon>
        <taxon>Bacilli</taxon>
        <taxon>Bacillales</taxon>
        <taxon>Thermoactinomycetaceae</taxon>
        <taxon>Marinithermofilum</taxon>
    </lineage>
</organism>
<proteinExistence type="predicted"/>
<comment type="caution">
    <text evidence="2">The sequence shown here is derived from an EMBL/GenBank/DDBJ whole genome shotgun (WGS) entry which is preliminary data.</text>
</comment>
<protein>
    <recommendedName>
        <fullName evidence="1">DUF1722 domain-containing protein</fullName>
    </recommendedName>
</protein>
<evidence type="ECO:0000313" key="2">
    <source>
        <dbReference type="EMBL" id="GGE07430.1"/>
    </source>
</evidence>
<keyword evidence="3" id="KW-1185">Reference proteome</keyword>
<dbReference type="RefSeq" id="WP_188646420.1">
    <property type="nucleotide sequence ID" value="NZ_BMHQ01000002.1"/>
</dbReference>
<gene>
    <name evidence="2" type="ORF">GCM10011571_05880</name>
</gene>
<dbReference type="Pfam" id="PF04463">
    <property type="entry name" value="2-thiour_desulf"/>
    <property type="match status" value="1"/>
</dbReference>
<dbReference type="Pfam" id="PF08349">
    <property type="entry name" value="DUF1722"/>
    <property type="match status" value="1"/>
</dbReference>
<dbReference type="AlphaFoldDB" id="A0A8J2VGF9"/>
<feature type="domain" description="DUF1722" evidence="1">
    <location>
        <begin position="199"/>
        <end position="317"/>
    </location>
</feature>
<sequence>MRQTSQISVTIGISSCLLGRRVRYDGGHKREPLITDHLDRMVNWVPICPEMEMGLGTPREPMRLVAGEAGGSPRLITNQRQRDVTSGMERFIKDQLKTLQRAPVDGYIFKKKSPSCGVAGIPLYALGEDEPVGETSGLFAAAFMKRFPYVPVIEEDTLRLPEQRSVFLQQVAGVARWHAFLKEEPSHHRELGRFHSTNKWILLSHSFHHYAELERIAADAEDGRRLFQEALKAYESVYLKTIRIPTTPCKHADVLTHLAGYLKHDLNLQDKEELFNSIAGYRQGELPWSVPAALLRHHFRRHAHPLADEQTYLQPLPIEWWVRSFV</sequence>
<reference evidence="2" key="1">
    <citation type="journal article" date="2014" name="Int. J. Syst. Evol. Microbiol.">
        <title>Complete genome sequence of Corynebacterium casei LMG S-19264T (=DSM 44701T), isolated from a smear-ripened cheese.</title>
        <authorList>
            <consortium name="US DOE Joint Genome Institute (JGI-PGF)"/>
            <person name="Walter F."/>
            <person name="Albersmeier A."/>
            <person name="Kalinowski J."/>
            <person name="Ruckert C."/>
        </authorList>
    </citation>
    <scope>NUCLEOTIDE SEQUENCE</scope>
    <source>
        <strain evidence="2">CGMCC 1.15179</strain>
    </source>
</reference>
<evidence type="ECO:0000259" key="1">
    <source>
        <dbReference type="Pfam" id="PF08349"/>
    </source>
</evidence>
<accession>A0A8J2VGF9</accession>
<evidence type="ECO:0000313" key="3">
    <source>
        <dbReference type="Proteomes" id="UP000625210"/>
    </source>
</evidence>
<reference evidence="2" key="2">
    <citation type="submission" date="2020-09" db="EMBL/GenBank/DDBJ databases">
        <authorList>
            <person name="Sun Q."/>
            <person name="Zhou Y."/>
        </authorList>
    </citation>
    <scope>NUCLEOTIDE SEQUENCE</scope>
    <source>
        <strain evidence="2">CGMCC 1.15179</strain>
    </source>
</reference>
<dbReference type="PROSITE" id="PS51257">
    <property type="entry name" value="PROKAR_LIPOPROTEIN"/>
    <property type="match status" value="1"/>
</dbReference>
<dbReference type="InterPro" id="IPR007553">
    <property type="entry name" value="2-thiour_desulf"/>
</dbReference>
<dbReference type="InterPro" id="IPR013560">
    <property type="entry name" value="DUF1722"/>
</dbReference>
<name>A0A8J2VGF9_9BACL</name>